<keyword evidence="2" id="KW-1185">Reference proteome</keyword>
<proteinExistence type="predicted"/>
<reference evidence="1" key="1">
    <citation type="submission" date="2020-07" db="EMBL/GenBank/DDBJ databases">
        <authorList>
            <person name="Nazaruddin N."/>
        </authorList>
    </citation>
    <scope>NUCLEOTIDE SEQUENCE</scope>
</reference>
<evidence type="ECO:0000313" key="1">
    <source>
        <dbReference type="EMBL" id="CAD1476050.1"/>
    </source>
</evidence>
<dbReference type="AlphaFoldDB" id="A0A6V7H8Y4"/>
<name>A0A6V7H8Y4_9HYME</name>
<sequence>IFYKSRSIKPEKYALLIENPRWFRQIDRQKPSKCLVQNCKISLNTSFTIIEKKSKSFGSYIINISVFFHELRDGIEKNTFLT</sequence>
<evidence type="ECO:0000313" key="2">
    <source>
        <dbReference type="Proteomes" id="UP000752696"/>
    </source>
</evidence>
<accession>A0A6V7H8Y4</accession>
<comment type="caution">
    <text evidence="1">The sequence shown here is derived from an EMBL/GenBank/DDBJ whole genome shotgun (WGS) entry which is preliminary data.</text>
</comment>
<organism evidence="1 2">
    <name type="scientific">Heterotrigona itama</name>
    <dbReference type="NCBI Taxonomy" id="395501"/>
    <lineage>
        <taxon>Eukaryota</taxon>
        <taxon>Metazoa</taxon>
        <taxon>Ecdysozoa</taxon>
        <taxon>Arthropoda</taxon>
        <taxon>Hexapoda</taxon>
        <taxon>Insecta</taxon>
        <taxon>Pterygota</taxon>
        <taxon>Neoptera</taxon>
        <taxon>Endopterygota</taxon>
        <taxon>Hymenoptera</taxon>
        <taxon>Apocrita</taxon>
        <taxon>Aculeata</taxon>
        <taxon>Apoidea</taxon>
        <taxon>Anthophila</taxon>
        <taxon>Apidae</taxon>
        <taxon>Heterotrigona</taxon>
    </lineage>
</organism>
<protein>
    <submittedName>
        <fullName evidence="1">Uncharacterized protein</fullName>
    </submittedName>
</protein>
<dbReference type="Proteomes" id="UP000752696">
    <property type="component" value="Unassembled WGS sequence"/>
</dbReference>
<dbReference type="EMBL" id="CAJDYZ010008990">
    <property type="protein sequence ID" value="CAD1476050.1"/>
    <property type="molecule type" value="Genomic_DNA"/>
</dbReference>
<gene>
    <name evidence="1" type="ORF">MHI_LOCUS615185</name>
</gene>
<feature type="non-terminal residue" evidence="1">
    <location>
        <position position="82"/>
    </location>
</feature>